<evidence type="ECO:0000256" key="5">
    <source>
        <dbReference type="ARBA" id="ARBA00023235"/>
    </source>
</evidence>
<dbReference type="Gene3D" id="3.90.226.10">
    <property type="entry name" value="2-enoyl-CoA Hydratase, Chain A, domain 1"/>
    <property type="match status" value="1"/>
</dbReference>
<evidence type="ECO:0000313" key="7">
    <source>
        <dbReference type="Proteomes" id="UP000298030"/>
    </source>
</evidence>
<dbReference type="InterPro" id="IPR001753">
    <property type="entry name" value="Enoyl-CoA_hydra/iso"/>
</dbReference>
<dbReference type="PANTHER" id="PTHR43684:SF1">
    <property type="entry name" value="ENOYL-COA DELTA ISOMERASE 2"/>
    <property type="match status" value="1"/>
</dbReference>
<reference evidence="6 7" key="1">
    <citation type="journal article" date="2019" name="Nat. Ecol. Evol.">
        <title>Megaphylogeny resolves global patterns of mushroom evolution.</title>
        <authorList>
            <person name="Varga T."/>
            <person name="Krizsan K."/>
            <person name="Foldi C."/>
            <person name="Dima B."/>
            <person name="Sanchez-Garcia M."/>
            <person name="Sanchez-Ramirez S."/>
            <person name="Szollosi G.J."/>
            <person name="Szarkandi J.G."/>
            <person name="Papp V."/>
            <person name="Albert L."/>
            <person name="Andreopoulos W."/>
            <person name="Angelini C."/>
            <person name="Antonin V."/>
            <person name="Barry K.W."/>
            <person name="Bougher N.L."/>
            <person name="Buchanan P."/>
            <person name="Buyck B."/>
            <person name="Bense V."/>
            <person name="Catcheside P."/>
            <person name="Chovatia M."/>
            <person name="Cooper J."/>
            <person name="Damon W."/>
            <person name="Desjardin D."/>
            <person name="Finy P."/>
            <person name="Geml J."/>
            <person name="Haridas S."/>
            <person name="Hughes K."/>
            <person name="Justo A."/>
            <person name="Karasinski D."/>
            <person name="Kautmanova I."/>
            <person name="Kiss B."/>
            <person name="Kocsube S."/>
            <person name="Kotiranta H."/>
            <person name="LaButti K.M."/>
            <person name="Lechner B.E."/>
            <person name="Liimatainen K."/>
            <person name="Lipzen A."/>
            <person name="Lukacs Z."/>
            <person name="Mihaltcheva S."/>
            <person name="Morgado L.N."/>
            <person name="Niskanen T."/>
            <person name="Noordeloos M.E."/>
            <person name="Ohm R.A."/>
            <person name="Ortiz-Santana B."/>
            <person name="Ovrebo C."/>
            <person name="Racz N."/>
            <person name="Riley R."/>
            <person name="Savchenko A."/>
            <person name="Shiryaev A."/>
            <person name="Soop K."/>
            <person name="Spirin V."/>
            <person name="Szebenyi C."/>
            <person name="Tomsovsky M."/>
            <person name="Tulloss R.E."/>
            <person name="Uehling J."/>
            <person name="Grigoriev I.V."/>
            <person name="Vagvolgyi C."/>
            <person name="Papp T."/>
            <person name="Martin F.M."/>
            <person name="Miettinen O."/>
            <person name="Hibbett D.S."/>
            <person name="Nagy L.G."/>
        </authorList>
    </citation>
    <scope>NUCLEOTIDE SEQUENCE [LARGE SCALE GENOMIC DNA]</scope>
    <source>
        <strain evidence="6 7">FP101781</strain>
    </source>
</reference>
<accession>A0A4Y7TNX7</accession>
<dbReference type="GO" id="GO:0006635">
    <property type="term" value="P:fatty acid beta-oxidation"/>
    <property type="evidence" value="ECO:0007669"/>
    <property type="project" value="TreeGrafter"/>
</dbReference>
<keyword evidence="7" id="KW-1185">Reference proteome</keyword>
<comment type="caution">
    <text evidence="6">The sequence shown here is derived from an EMBL/GenBank/DDBJ whole genome shotgun (WGS) entry which is preliminary data.</text>
</comment>
<dbReference type="Proteomes" id="UP000298030">
    <property type="component" value="Unassembled WGS sequence"/>
</dbReference>
<dbReference type="GO" id="GO:0005782">
    <property type="term" value="C:peroxisomal matrix"/>
    <property type="evidence" value="ECO:0007669"/>
    <property type="project" value="TreeGrafter"/>
</dbReference>
<dbReference type="PANTHER" id="PTHR43684">
    <property type="match status" value="1"/>
</dbReference>
<gene>
    <name evidence="6" type="ORF">FA13DRAFT_1787356</name>
</gene>
<evidence type="ECO:0000313" key="6">
    <source>
        <dbReference type="EMBL" id="TEB35890.1"/>
    </source>
</evidence>
<dbReference type="InterPro" id="IPR051053">
    <property type="entry name" value="ECH/Chromodomain_protein"/>
</dbReference>
<dbReference type="EMBL" id="QPFP01000006">
    <property type="protein sequence ID" value="TEB35890.1"/>
    <property type="molecule type" value="Genomic_DNA"/>
</dbReference>
<dbReference type="FunFam" id="3.90.226.10:FF:000048">
    <property type="entry name" value="3,2-trans-enoyl-CoA isomerase"/>
    <property type="match status" value="1"/>
</dbReference>
<comment type="similarity">
    <text evidence="3">Belongs to the enoyl-CoA hydratase/isomerase family.</text>
</comment>
<dbReference type="Pfam" id="PF00378">
    <property type="entry name" value="ECH_1"/>
    <property type="match status" value="1"/>
</dbReference>
<evidence type="ECO:0000256" key="4">
    <source>
        <dbReference type="ARBA" id="ARBA00023140"/>
    </source>
</evidence>
<dbReference type="STRING" id="71717.A0A4Y7TNX7"/>
<dbReference type="InterPro" id="IPR029045">
    <property type="entry name" value="ClpP/crotonase-like_dom_sf"/>
</dbReference>
<dbReference type="AlphaFoldDB" id="A0A4Y7TNX7"/>
<organism evidence="6 7">
    <name type="scientific">Coprinellus micaceus</name>
    <name type="common">Glistening ink-cap mushroom</name>
    <name type="synonym">Coprinus micaceus</name>
    <dbReference type="NCBI Taxonomy" id="71717"/>
    <lineage>
        <taxon>Eukaryota</taxon>
        <taxon>Fungi</taxon>
        <taxon>Dikarya</taxon>
        <taxon>Basidiomycota</taxon>
        <taxon>Agaricomycotina</taxon>
        <taxon>Agaricomycetes</taxon>
        <taxon>Agaricomycetidae</taxon>
        <taxon>Agaricales</taxon>
        <taxon>Agaricineae</taxon>
        <taxon>Psathyrellaceae</taxon>
        <taxon>Coprinellus</taxon>
    </lineage>
</organism>
<dbReference type="CDD" id="cd06558">
    <property type="entry name" value="crotonase-like"/>
    <property type="match status" value="1"/>
</dbReference>
<comment type="subcellular location">
    <subcellularLocation>
        <location evidence="1">Peroxisome</location>
    </subcellularLocation>
</comment>
<keyword evidence="4" id="KW-0576">Peroxisome</keyword>
<comment type="pathway">
    <text evidence="2">Lipid metabolism; fatty acid beta-oxidation.</text>
</comment>
<evidence type="ECO:0000256" key="1">
    <source>
        <dbReference type="ARBA" id="ARBA00004275"/>
    </source>
</evidence>
<evidence type="ECO:0000256" key="3">
    <source>
        <dbReference type="ARBA" id="ARBA00005254"/>
    </source>
</evidence>
<dbReference type="OrthoDB" id="448450at2759"/>
<name>A0A4Y7TNX7_COPMI</name>
<protein>
    <submittedName>
        <fullName evidence="6">ClpP/crotonase</fullName>
    </submittedName>
</protein>
<proteinExistence type="inferred from homology"/>
<sequence>MSSESTITLDISDRIATLTLNRPNSLNSLTAADYAYLSDTLREIDANEDVLVTILQGTGRWFCAGTDVKAKDPKDAISALGNVRKSFKTYVADTTIDVGHALHSHRKILVAVLNGPVMGIMAAFLGHFDFIYALPSTWLACPFTRLGIVAEGGASVSFVNRMGLSMAKEVLIWGKKKTAQELLAAGFLNKIYPEQSVESFHQIVRKGVLDDLEGLDPSSLLTVKSLINAGLDEKNSMDGACLREAYAQAGRFASGTPAQQFQRIATKEIKHKL</sequence>
<dbReference type="GO" id="GO:0004165">
    <property type="term" value="F:delta(3)-delta(2)-enoyl-CoA isomerase activity"/>
    <property type="evidence" value="ECO:0007669"/>
    <property type="project" value="UniProtKB-ARBA"/>
</dbReference>
<evidence type="ECO:0000256" key="2">
    <source>
        <dbReference type="ARBA" id="ARBA00005005"/>
    </source>
</evidence>
<keyword evidence="5" id="KW-0413">Isomerase</keyword>
<dbReference type="SUPFAM" id="SSF52096">
    <property type="entry name" value="ClpP/crotonase"/>
    <property type="match status" value="1"/>
</dbReference>